<dbReference type="EMBL" id="LT907984">
    <property type="protein sequence ID" value="SOE45390.1"/>
    <property type="molecule type" value="Genomic_DNA"/>
</dbReference>
<sequence length="118" mass="13419">MANKDNIKTESKNNIEALLHLLEKRPVKSSELLDIIDVLSQVYSKIDIAKNPEALINRLVQYIRSVGIKGRLHFPKNEERLIIDLGSIGQKAGLNGLYMADFSDKSQFYTMSEHIPKH</sequence>
<dbReference type="Pfam" id="PF08951">
    <property type="entry name" value="EntA_Immun"/>
    <property type="match status" value="1"/>
</dbReference>
<dbReference type="RefSeq" id="WP_076639191.1">
    <property type="nucleotide sequence ID" value="NZ_LT907984.1"/>
</dbReference>
<geneLocation type="plasmid" evidence="2">
    <name>pJ23A1</name>
</geneLocation>
<dbReference type="SUPFAM" id="SSF109797">
    <property type="entry name" value="Bacteriocin immunity protein-like"/>
    <property type="match status" value="1"/>
</dbReference>
<dbReference type="InterPro" id="IPR023130">
    <property type="entry name" value="Ta0600-like_sf"/>
</dbReference>
<dbReference type="InterPro" id="IPR015046">
    <property type="entry name" value="LciA_Immunity-like"/>
</dbReference>
<protein>
    <submittedName>
        <fullName evidence="2">Sakacin G immunity protein</fullName>
    </submittedName>
</protein>
<dbReference type="Gene3D" id="1.20.1440.50">
    <property type="entry name" value="Ta0600-like"/>
    <property type="match status" value="1"/>
</dbReference>
<gene>
    <name evidence="2" type="primary">skgI</name>
    <name evidence="2" type="ORF">LSAJ23K_A100385</name>
</gene>
<evidence type="ECO:0000256" key="1">
    <source>
        <dbReference type="ARBA" id="ARBA00023025"/>
    </source>
</evidence>
<reference evidence="2" key="1">
    <citation type="submission" date="2017-09" db="EMBL/GenBank/DDBJ databases">
        <authorList>
            <person name="Ehlers B."/>
            <person name="Leendertz F.H."/>
        </authorList>
    </citation>
    <scope>NUCLEOTIDE SEQUENCE</scope>
    <source>
        <strain evidence="2">23K</strain>
    </source>
</reference>
<evidence type="ECO:0000313" key="2">
    <source>
        <dbReference type="EMBL" id="SOE45390.1"/>
    </source>
</evidence>
<keyword evidence="1" id="KW-0079">Bacteriocin immunity</keyword>
<proteinExistence type="predicted"/>
<name>A0A2H1MY53_LATSS</name>
<dbReference type="GO" id="GO:0030153">
    <property type="term" value="P:bacteriocin immunity"/>
    <property type="evidence" value="ECO:0007669"/>
    <property type="project" value="UniProtKB-KW"/>
</dbReference>
<keyword evidence="2" id="KW-0614">Plasmid</keyword>
<accession>A0A2H1MY53</accession>
<organism evidence="2">
    <name type="scientific">Latilactobacillus sakei subsp. sakei (strain 23K)</name>
    <name type="common">Lactobacillus sakei subsp. sakei</name>
    <dbReference type="NCBI Taxonomy" id="314315"/>
    <lineage>
        <taxon>Bacteria</taxon>
        <taxon>Bacillati</taxon>
        <taxon>Bacillota</taxon>
        <taxon>Bacilli</taxon>
        <taxon>Lactobacillales</taxon>
        <taxon>Lactobacillaceae</taxon>
        <taxon>Latilactobacillus</taxon>
    </lineage>
</organism>
<dbReference type="AlphaFoldDB" id="A0A2H1MY53"/>